<dbReference type="PROSITE" id="PS51257">
    <property type="entry name" value="PROKAR_LIPOPROTEIN"/>
    <property type="match status" value="1"/>
</dbReference>
<keyword evidence="3" id="KW-1185">Reference proteome</keyword>
<evidence type="ECO:0008006" key="4">
    <source>
        <dbReference type="Google" id="ProtNLM"/>
    </source>
</evidence>
<organism evidence="2 3">
    <name type="scientific">Geotalea uraniireducens</name>
    <dbReference type="NCBI Taxonomy" id="351604"/>
    <lineage>
        <taxon>Bacteria</taxon>
        <taxon>Pseudomonadati</taxon>
        <taxon>Thermodesulfobacteriota</taxon>
        <taxon>Desulfuromonadia</taxon>
        <taxon>Geobacterales</taxon>
        <taxon>Geobacteraceae</taxon>
        <taxon>Geotalea</taxon>
    </lineage>
</organism>
<dbReference type="Proteomes" id="UP001317705">
    <property type="component" value="Chromosome"/>
</dbReference>
<evidence type="ECO:0000313" key="2">
    <source>
        <dbReference type="EMBL" id="BDV44570.1"/>
    </source>
</evidence>
<name>A0ABM8EQ35_9BACT</name>
<evidence type="ECO:0000256" key="1">
    <source>
        <dbReference type="SAM" id="SignalP"/>
    </source>
</evidence>
<proteinExistence type="predicted"/>
<feature type="chain" id="PRO_5047040671" description="DUF4292 domain-containing protein" evidence="1">
    <location>
        <begin position="26"/>
        <end position="214"/>
    </location>
</feature>
<dbReference type="RefSeq" id="WP_282000667.1">
    <property type="nucleotide sequence ID" value="NZ_AP027151.1"/>
</dbReference>
<protein>
    <recommendedName>
        <fullName evidence="4">DUF4292 domain-containing protein</fullName>
    </recommendedName>
</protein>
<feature type="signal peptide" evidence="1">
    <location>
        <begin position="1"/>
        <end position="25"/>
    </location>
</feature>
<sequence length="214" mass="23689">MKHPLNLLRRAGALWLLFLAACTEAVMPDPPSPATARPAVADYRAELVTTVKGVTGSARLLVRADRVRVETDGARRSSIMIARFDRARLWLLVPAMNRYAELPLDAMNDLLPPFFEPGLTIVRQRLGTETLDGRPVVKSAVRVVRRNGREYRGTLWEEPAFAACPVKWQDAGGEVTAEWREVAAGPLPDVLFEIPVGYQPLPQQAAEARRRGGD</sequence>
<keyword evidence="1" id="KW-0732">Signal</keyword>
<accession>A0ABM8EQ35</accession>
<dbReference type="EMBL" id="AP027151">
    <property type="protein sequence ID" value="BDV44570.1"/>
    <property type="molecule type" value="Genomic_DNA"/>
</dbReference>
<evidence type="ECO:0000313" key="3">
    <source>
        <dbReference type="Proteomes" id="UP001317705"/>
    </source>
</evidence>
<reference evidence="2 3" key="1">
    <citation type="submission" date="2022-12" db="EMBL/GenBank/DDBJ databases">
        <title>Polyphasic characterization of Geotalea uranireducens NIT-SL11 newly isolated from a complex of sewage sludge and microbially reduced graphene oxide.</title>
        <authorList>
            <person name="Xie L."/>
            <person name="Yoshida N."/>
            <person name="Meng L."/>
        </authorList>
    </citation>
    <scope>NUCLEOTIDE SEQUENCE [LARGE SCALE GENOMIC DNA]</scope>
    <source>
        <strain evidence="2 3">NIT-SL11</strain>
    </source>
</reference>
<gene>
    <name evidence="2" type="ORF">GURASL_34930</name>
</gene>